<dbReference type="AlphaFoldDB" id="A0A1H6IME3"/>
<organism evidence="1 2">
    <name type="scientific">Ruminococcus flavefaciens</name>
    <dbReference type="NCBI Taxonomy" id="1265"/>
    <lineage>
        <taxon>Bacteria</taxon>
        <taxon>Bacillati</taxon>
        <taxon>Bacillota</taxon>
        <taxon>Clostridia</taxon>
        <taxon>Eubacteriales</taxon>
        <taxon>Oscillospiraceae</taxon>
        <taxon>Ruminococcus</taxon>
    </lineage>
</organism>
<proteinExistence type="predicted"/>
<sequence>MIINGEYIEKLSDEELCMLEQLTYHALNALQHSAINTVPSIAPQRDSERFIIALRLFQKRYKAIAYKIHDHTMKVEISSLTSDEITDSELILCKKAK</sequence>
<evidence type="ECO:0000313" key="2">
    <source>
        <dbReference type="Proteomes" id="UP000183190"/>
    </source>
</evidence>
<gene>
    <name evidence="1" type="ORF">SAMN02910265_01077</name>
</gene>
<reference evidence="1 2" key="1">
    <citation type="submission" date="2016-10" db="EMBL/GenBank/DDBJ databases">
        <authorList>
            <person name="de Groot N.N."/>
        </authorList>
    </citation>
    <scope>NUCLEOTIDE SEQUENCE [LARGE SCALE GENOMIC DNA]</scope>
    <source>
        <strain evidence="1 2">YAD2003</strain>
    </source>
</reference>
<dbReference type="Proteomes" id="UP000183190">
    <property type="component" value="Unassembled WGS sequence"/>
</dbReference>
<evidence type="ECO:0000313" key="1">
    <source>
        <dbReference type="EMBL" id="SEH50803.1"/>
    </source>
</evidence>
<dbReference type="EMBL" id="FNWV01000003">
    <property type="protein sequence ID" value="SEH50803.1"/>
    <property type="molecule type" value="Genomic_DNA"/>
</dbReference>
<dbReference type="RefSeq" id="WP_074715034.1">
    <property type="nucleotide sequence ID" value="NZ_FNWV01000003.1"/>
</dbReference>
<accession>A0A1H6IME3</accession>
<protein>
    <submittedName>
        <fullName evidence="1">Uncharacterized protein</fullName>
    </submittedName>
</protein>
<name>A0A1H6IME3_RUMFL</name>